<proteinExistence type="predicted"/>
<dbReference type="OrthoDB" id="426718at2759"/>
<dbReference type="Pfam" id="PF11913">
    <property type="entry name" value="DUF3431"/>
    <property type="match status" value="1"/>
</dbReference>
<protein>
    <submittedName>
        <fullName evidence="1">Uncharacterized protein</fullName>
    </submittedName>
</protein>
<name>A0A6G1GJJ9_9PEZI</name>
<evidence type="ECO:0000313" key="1">
    <source>
        <dbReference type="EMBL" id="KAF1980939.1"/>
    </source>
</evidence>
<sequence>MASENTSWVEKELIQWKSAIYSVNDPEAKLHTSTNKGKEGLPYLTYIVDHYDNLPSIIAFAHSHRDGYPAAWHTDRPGYSNVLSLNSLNTNFVQQNGYANLRCNRTPGCPTELYLNRPRHEQPTVDEANFKAAWTELFPNEEPPLAVGVACCAQFAVSRDQVLKRPRGDYERFLSWLLETKLDDEASGRVTEYMWHMIFGQLPQYCPSLEQCRCDVYG</sequence>
<keyword evidence="2" id="KW-1185">Reference proteome</keyword>
<dbReference type="EMBL" id="ML977213">
    <property type="protein sequence ID" value="KAF1980939.1"/>
    <property type="molecule type" value="Genomic_DNA"/>
</dbReference>
<dbReference type="AlphaFoldDB" id="A0A6G1GJJ9"/>
<dbReference type="InterPro" id="IPR021838">
    <property type="entry name" value="DUF3431"/>
</dbReference>
<dbReference type="PANTHER" id="PTHR37490">
    <property type="entry name" value="EXPRESSED PROTEIN"/>
    <property type="match status" value="1"/>
</dbReference>
<gene>
    <name evidence="1" type="ORF">K402DRAFT_365595</name>
</gene>
<evidence type="ECO:0000313" key="2">
    <source>
        <dbReference type="Proteomes" id="UP000800041"/>
    </source>
</evidence>
<reference evidence="1" key="1">
    <citation type="journal article" date="2020" name="Stud. Mycol.">
        <title>101 Dothideomycetes genomes: a test case for predicting lifestyles and emergence of pathogens.</title>
        <authorList>
            <person name="Haridas S."/>
            <person name="Albert R."/>
            <person name="Binder M."/>
            <person name="Bloem J."/>
            <person name="Labutti K."/>
            <person name="Salamov A."/>
            <person name="Andreopoulos B."/>
            <person name="Baker S."/>
            <person name="Barry K."/>
            <person name="Bills G."/>
            <person name="Bluhm B."/>
            <person name="Cannon C."/>
            <person name="Castanera R."/>
            <person name="Culley D."/>
            <person name="Daum C."/>
            <person name="Ezra D."/>
            <person name="Gonzalez J."/>
            <person name="Henrissat B."/>
            <person name="Kuo A."/>
            <person name="Liang C."/>
            <person name="Lipzen A."/>
            <person name="Lutzoni F."/>
            <person name="Magnuson J."/>
            <person name="Mondo S."/>
            <person name="Nolan M."/>
            <person name="Ohm R."/>
            <person name="Pangilinan J."/>
            <person name="Park H.-J."/>
            <person name="Ramirez L."/>
            <person name="Alfaro M."/>
            <person name="Sun H."/>
            <person name="Tritt A."/>
            <person name="Yoshinaga Y."/>
            <person name="Zwiers L.-H."/>
            <person name="Turgeon B."/>
            <person name="Goodwin S."/>
            <person name="Spatafora J."/>
            <person name="Crous P."/>
            <person name="Grigoriev I."/>
        </authorList>
    </citation>
    <scope>NUCLEOTIDE SEQUENCE</scope>
    <source>
        <strain evidence="1">CBS 113979</strain>
    </source>
</reference>
<organism evidence="1 2">
    <name type="scientific">Aulographum hederae CBS 113979</name>
    <dbReference type="NCBI Taxonomy" id="1176131"/>
    <lineage>
        <taxon>Eukaryota</taxon>
        <taxon>Fungi</taxon>
        <taxon>Dikarya</taxon>
        <taxon>Ascomycota</taxon>
        <taxon>Pezizomycotina</taxon>
        <taxon>Dothideomycetes</taxon>
        <taxon>Pleosporomycetidae</taxon>
        <taxon>Aulographales</taxon>
        <taxon>Aulographaceae</taxon>
    </lineage>
</organism>
<dbReference type="PANTHER" id="PTHR37490:SF2">
    <property type="match status" value="1"/>
</dbReference>
<feature type="non-terminal residue" evidence="1">
    <location>
        <position position="218"/>
    </location>
</feature>
<accession>A0A6G1GJJ9</accession>
<dbReference type="Proteomes" id="UP000800041">
    <property type="component" value="Unassembled WGS sequence"/>
</dbReference>